<feature type="domain" description="Arrestin C-terminal-like" evidence="1">
    <location>
        <begin position="164"/>
        <end position="299"/>
    </location>
</feature>
<dbReference type="GO" id="GO:0070086">
    <property type="term" value="P:ubiquitin-dependent endocytosis"/>
    <property type="evidence" value="ECO:0007669"/>
    <property type="project" value="TreeGrafter"/>
</dbReference>
<reference evidence="2 3" key="1">
    <citation type="submission" date="2016-07" db="EMBL/GenBank/DDBJ databases">
        <title>Pervasive Adenine N6-methylation of Active Genes in Fungi.</title>
        <authorList>
            <consortium name="DOE Joint Genome Institute"/>
            <person name="Mondo S.J."/>
            <person name="Dannebaum R.O."/>
            <person name="Kuo R.C."/>
            <person name="Labutti K."/>
            <person name="Haridas S."/>
            <person name="Kuo A."/>
            <person name="Salamov A."/>
            <person name="Ahrendt S.R."/>
            <person name="Lipzen A."/>
            <person name="Sullivan W."/>
            <person name="Andreopoulos W.B."/>
            <person name="Clum A."/>
            <person name="Lindquist E."/>
            <person name="Daum C."/>
            <person name="Ramamoorthy G.K."/>
            <person name="Gryganskyi A."/>
            <person name="Culley D."/>
            <person name="Magnuson J.K."/>
            <person name="James T.Y."/>
            <person name="O'Malley M.A."/>
            <person name="Stajich J.E."/>
            <person name="Spatafora J.W."/>
            <person name="Visel A."/>
            <person name="Grigoriev I.V."/>
        </authorList>
    </citation>
    <scope>NUCLEOTIDE SEQUENCE [LARGE SCALE GENOMIC DNA]</scope>
    <source>
        <strain evidence="2 3">CBS 931.73</strain>
    </source>
</reference>
<dbReference type="InterPro" id="IPR011022">
    <property type="entry name" value="Arrestin_C-like"/>
</dbReference>
<dbReference type="InterPro" id="IPR014752">
    <property type="entry name" value="Arrestin-like_C"/>
</dbReference>
<accession>A0A1Y1YCP5</accession>
<protein>
    <recommendedName>
        <fullName evidence="1">Arrestin C-terminal-like domain-containing protein</fullName>
    </recommendedName>
</protein>
<dbReference type="InParanoid" id="A0A1Y1YCP5"/>
<sequence>MHTNNLLDIQLETDTLIFNGSPSDSAGALLKGKVILRLKEATKLRSLTLNLKGRAKTTWTESYGTKAFANYAKRKLVDHSWILLEPKKEGYQFMAGEYTYMFEYVFSGSLPETIHIDSGKVEYKLQASAERSFLQRNLSTEKEIIIKRYTNCQSNESTDLVGIWEGKVRYEVHVPVKCFGLGESVPISINVASLVEQAHIKRVVCFLKESITNRIPEINKFNVDHNWLRLCSEKLTPTSHLETTLQLQIPNNSKSVHIDYRSELIRIRHILQVKIEVEKANLVDYVILDLPIYILPAAHDDFFQDLPSYSPQYLEHFALDEYENSPPPYPAQDTFTNSVRYNVQCSR</sequence>
<name>A0A1Y1YCP5_9FUNG</name>
<dbReference type="Gene3D" id="2.60.40.640">
    <property type="match status" value="2"/>
</dbReference>
<dbReference type="GO" id="GO:0031625">
    <property type="term" value="F:ubiquitin protein ligase binding"/>
    <property type="evidence" value="ECO:0007669"/>
    <property type="project" value="TreeGrafter"/>
</dbReference>
<dbReference type="EMBL" id="MCFE01000168">
    <property type="protein sequence ID" value="ORX95757.1"/>
    <property type="molecule type" value="Genomic_DNA"/>
</dbReference>
<dbReference type="SMART" id="SM01017">
    <property type="entry name" value="Arrestin_C"/>
    <property type="match status" value="1"/>
</dbReference>
<proteinExistence type="predicted"/>
<dbReference type="Pfam" id="PF00339">
    <property type="entry name" value="Arrestin_N"/>
    <property type="match status" value="1"/>
</dbReference>
<keyword evidence="3" id="KW-1185">Reference proteome</keyword>
<organism evidence="2 3">
    <name type="scientific">Basidiobolus meristosporus CBS 931.73</name>
    <dbReference type="NCBI Taxonomy" id="1314790"/>
    <lineage>
        <taxon>Eukaryota</taxon>
        <taxon>Fungi</taxon>
        <taxon>Fungi incertae sedis</taxon>
        <taxon>Zoopagomycota</taxon>
        <taxon>Entomophthoromycotina</taxon>
        <taxon>Basidiobolomycetes</taxon>
        <taxon>Basidiobolales</taxon>
        <taxon>Basidiobolaceae</taxon>
        <taxon>Basidiobolus</taxon>
    </lineage>
</organism>
<dbReference type="InterPro" id="IPR050357">
    <property type="entry name" value="Arrestin_domain-protein"/>
</dbReference>
<evidence type="ECO:0000313" key="3">
    <source>
        <dbReference type="Proteomes" id="UP000193498"/>
    </source>
</evidence>
<dbReference type="PANTHER" id="PTHR11188">
    <property type="entry name" value="ARRESTIN DOMAIN CONTAINING PROTEIN"/>
    <property type="match status" value="1"/>
</dbReference>
<gene>
    <name evidence="2" type="ORF">K493DRAFT_337205</name>
</gene>
<dbReference type="GO" id="GO:0030674">
    <property type="term" value="F:protein-macromolecule adaptor activity"/>
    <property type="evidence" value="ECO:0007669"/>
    <property type="project" value="TreeGrafter"/>
</dbReference>
<evidence type="ECO:0000313" key="2">
    <source>
        <dbReference type="EMBL" id="ORX95757.1"/>
    </source>
</evidence>
<dbReference type="AlphaFoldDB" id="A0A1Y1YCP5"/>
<dbReference type="FunCoup" id="A0A1Y1YCP5">
    <property type="interactions" value="148"/>
</dbReference>
<dbReference type="Proteomes" id="UP000193498">
    <property type="component" value="Unassembled WGS sequence"/>
</dbReference>
<dbReference type="InterPro" id="IPR014756">
    <property type="entry name" value="Ig_E-set"/>
</dbReference>
<comment type="caution">
    <text evidence="2">The sequence shown here is derived from an EMBL/GenBank/DDBJ whole genome shotgun (WGS) entry which is preliminary data.</text>
</comment>
<dbReference type="OrthoDB" id="2333384at2759"/>
<dbReference type="PANTHER" id="PTHR11188:SF17">
    <property type="entry name" value="FI21816P1"/>
    <property type="match status" value="1"/>
</dbReference>
<evidence type="ECO:0000259" key="1">
    <source>
        <dbReference type="SMART" id="SM01017"/>
    </source>
</evidence>
<dbReference type="GO" id="GO:0005829">
    <property type="term" value="C:cytosol"/>
    <property type="evidence" value="ECO:0007669"/>
    <property type="project" value="TreeGrafter"/>
</dbReference>
<dbReference type="GO" id="GO:0005886">
    <property type="term" value="C:plasma membrane"/>
    <property type="evidence" value="ECO:0007669"/>
    <property type="project" value="TreeGrafter"/>
</dbReference>
<dbReference type="SUPFAM" id="SSF81296">
    <property type="entry name" value="E set domains"/>
    <property type="match status" value="1"/>
</dbReference>
<dbReference type="InterPro" id="IPR011021">
    <property type="entry name" value="Arrestin-like_N"/>
</dbReference>
<dbReference type="Pfam" id="PF02752">
    <property type="entry name" value="Arrestin_C"/>
    <property type="match status" value="1"/>
</dbReference>
<dbReference type="STRING" id="1314790.A0A1Y1YCP5"/>